<dbReference type="AlphaFoldDB" id="A0A2P2GLD2"/>
<keyword evidence="2" id="KW-1185">Reference proteome</keyword>
<dbReference type="Proteomes" id="UP000265325">
    <property type="component" value="Unassembled WGS sequence"/>
</dbReference>
<accession>A0A2P2GLD2</accession>
<comment type="caution">
    <text evidence="1">The sequence shown here is derived from an EMBL/GenBank/DDBJ whole genome shotgun (WGS) entry which is preliminary data.</text>
</comment>
<dbReference type="EMBL" id="LAQS01000028">
    <property type="protein sequence ID" value="KKZ72323.1"/>
    <property type="molecule type" value="Genomic_DNA"/>
</dbReference>
<evidence type="ECO:0000313" key="1">
    <source>
        <dbReference type="EMBL" id="KKZ72323.1"/>
    </source>
</evidence>
<organism evidence="1 2">
    <name type="scientific">Streptomyces showdoensis</name>
    <dbReference type="NCBI Taxonomy" id="68268"/>
    <lineage>
        <taxon>Bacteria</taxon>
        <taxon>Bacillati</taxon>
        <taxon>Actinomycetota</taxon>
        <taxon>Actinomycetes</taxon>
        <taxon>Kitasatosporales</taxon>
        <taxon>Streptomycetaceae</taxon>
        <taxon>Streptomyces</taxon>
    </lineage>
</organism>
<gene>
    <name evidence="1" type="ORF">VO63_18975</name>
</gene>
<reference evidence="1 2" key="1">
    <citation type="submission" date="2015-05" db="EMBL/GenBank/DDBJ databases">
        <title>Draft Genome assembly of Streptomyces showdoensis.</title>
        <authorList>
            <person name="Thapa K.K."/>
            <person name="Metsa-Ketela M."/>
        </authorList>
    </citation>
    <scope>NUCLEOTIDE SEQUENCE [LARGE SCALE GENOMIC DNA]</scope>
    <source>
        <strain evidence="1 2">ATCC 15227</strain>
    </source>
</reference>
<protein>
    <submittedName>
        <fullName evidence="1">Uncharacterized protein</fullName>
    </submittedName>
</protein>
<name>A0A2P2GLD2_STREW</name>
<proteinExistence type="predicted"/>
<sequence length="173" mass="19158">MAIVTRQEREAAVRAWLLLSTAGVDEARHHWRSQRIALMKCGPLFSVVRIDADVVHAVLGKTKPVEADRVLDAMLYGGPVWMDQSARRYYALMPPSVSLRREWRDGLYSPGAECLGAGSYVGVPDPSWTTPYDGASYWAVPMKGPGDLCDPRAVQDLVERGQYLLRLAKGGSR</sequence>
<evidence type="ECO:0000313" key="2">
    <source>
        <dbReference type="Proteomes" id="UP000265325"/>
    </source>
</evidence>